<keyword evidence="2" id="KW-1185">Reference proteome</keyword>
<evidence type="ECO:0000313" key="2">
    <source>
        <dbReference type="Proteomes" id="UP000663880"/>
    </source>
</evidence>
<name>A0A821LHC9_9NEOP</name>
<evidence type="ECO:0000313" key="1">
    <source>
        <dbReference type="EMBL" id="CAF4751091.1"/>
    </source>
</evidence>
<sequence length="148" mass="16873">MIIHQHQTLACFYNHIFFQPGVPSINLPDVSEYITKVEISPMPEDDATPLTAQHQLQLLKERLEQQTQRTRAAVVQLMLLRDQLAAEQAARCEAQVRTHQLLVHNKELLEHISALVSHLQEREKGSSRPINAQQLTLIPQVSGNFDIK</sequence>
<organism evidence="1 2">
    <name type="scientific">Pieris macdunnoughi</name>
    <dbReference type="NCBI Taxonomy" id="345717"/>
    <lineage>
        <taxon>Eukaryota</taxon>
        <taxon>Metazoa</taxon>
        <taxon>Ecdysozoa</taxon>
        <taxon>Arthropoda</taxon>
        <taxon>Hexapoda</taxon>
        <taxon>Insecta</taxon>
        <taxon>Pterygota</taxon>
        <taxon>Neoptera</taxon>
        <taxon>Endopterygota</taxon>
        <taxon>Lepidoptera</taxon>
        <taxon>Glossata</taxon>
        <taxon>Ditrysia</taxon>
        <taxon>Papilionoidea</taxon>
        <taxon>Pieridae</taxon>
        <taxon>Pierinae</taxon>
        <taxon>Pieris</taxon>
    </lineage>
</organism>
<dbReference type="EMBL" id="CAJOBZ010000001">
    <property type="protein sequence ID" value="CAF4751091.1"/>
    <property type="molecule type" value="Genomic_DNA"/>
</dbReference>
<proteinExistence type="predicted"/>
<comment type="caution">
    <text evidence="1">The sequence shown here is derived from an EMBL/GenBank/DDBJ whole genome shotgun (WGS) entry which is preliminary data.</text>
</comment>
<gene>
    <name evidence="1" type="ORF">PMACD_LOCUS688</name>
</gene>
<dbReference type="AlphaFoldDB" id="A0A821LHC9"/>
<accession>A0A821LHC9</accession>
<reference evidence="1" key="1">
    <citation type="submission" date="2021-02" db="EMBL/GenBank/DDBJ databases">
        <authorList>
            <person name="Steward A R."/>
        </authorList>
    </citation>
    <scope>NUCLEOTIDE SEQUENCE</scope>
</reference>
<protein>
    <submittedName>
        <fullName evidence="1">Uncharacterized protein</fullName>
    </submittedName>
</protein>
<dbReference type="Proteomes" id="UP000663880">
    <property type="component" value="Unassembled WGS sequence"/>
</dbReference>
<dbReference type="OrthoDB" id="10030336at2759"/>